<dbReference type="AlphaFoldDB" id="A0AAN7VYM1"/>
<evidence type="ECO:0000313" key="3">
    <source>
        <dbReference type="Proteomes" id="UP001310594"/>
    </source>
</evidence>
<feature type="region of interest" description="Disordered" evidence="1">
    <location>
        <begin position="1"/>
        <end position="49"/>
    </location>
</feature>
<gene>
    <name evidence="2" type="ORF">LTR97_011469</name>
</gene>
<feature type="region of interest" description="Disordered" evidence="1">
    <location>
        <begin position="389"/>
        <end position="428"/>
    </location>
</feature>
<dbReference type="Proteomes" id="UP001310594">
    <property type="component" value="Unassembled WGS sequence"/>
</dbReference>
<feature type="compositionally biased region" description="Basic and acidic residues" evidence="1">
    <location>
        <begin position="25"/>
        <end position="45"/>
    </location>
</feature>
<protein>
    <submittedName>
        <fullName evidence="2">Uncharacterized protein</fullName>
    </submittedName>
</protein>
<dbReference type="EMBL" id="JAVRQU010000021">
    <property type="protein sequence ID" value="KAK5691476.1"/>
    <property type="molecule type" value="Genomic_DNA"/>
</dbReference>
<feature type="compositionally biased region" description="Basic and acidic residues" evidence="1">
    <location>
        <begin position="479"/>
        <end position="496"/>
    </location>
</feature>
<proteinExistence type="predicted"/>
<feature type="region of interest" description="Disordered" evidence="1">
    <location>
        <begin position="472"/>
        <end position="496"/>
    </location>
</feature>
<evidence type="ECO:0000313" key="2">
    <source>
        <dbReference type="EMBL" id="KAK5691476.1"/>
    </source>
</evidence>
<name>A0AAN7VYM1_9PEZI</name>
<reference evidence="2" key="1">
    <citation type="submission" date="2023-08" db="EMBL/GenBank/DDBJ databases">
        <title>Black Yeasts Isolated from many extreme environments.</title>
        <authorList>
            <person name="Coleine C."/>
            <person name="Stajich J.E."/>
            <person name="Selbmann L."/>
        </authorList>
    </citation>
    <scope>NUCLEOTIDE SEQUENCE</scope>
    <source>
        <strain evidence="2">CCFEE 5810</strain>
    </source>
</reference>
<comment type="caution">
    <text evidence="2">The sequence shown here is derived from an EMBL/GenBank/DDBJ whole genome shotgun (WGS) entry which is preliminary data.</text>
</comment>
<evidence type="ECO:0000256" key="1">
    <source>
        <dbReference type="SAM" id="MobiDB-lite"/>
    </source>
</evidence>
<organism evidence="2 3">
    <name type="scientific">Elasticomyces elasticus</name>
    <dbReference type="NCBI Taxonomy" id="574655"/>
    <lineage>
        <taxon>Eukaryota</taxon>
        <taxon>Fungi</taxon>
        <taxon>Dikarya</taxon>
        <taxon>Ascomycota</taxon>
        <taxon>Pezizomycotina</taxon>
        <taxon>Dothideomycetes</taxon>
        <taxon>Dothideomycetidae</taxon>
        <taxon>Mycosphaerellales</taxon>
        <taxon>Teratosphaeriaceae</taxon>
        <taxon>Elasticomyces</taxon>
    </lineage>
</organism>
<feature type="compositionally biased region" description="Acidic residues" evidence="1">
    <location>
        <begin position="412"/>
        <end position="426"/>
    </location>
</feature>
<accession>A0AAN7VYM1</accession>
<sequence>MSVSNRMVRMSDSEDGASDTASMMESRERMQESKEAAYDSPEPRFDAGLMPRTEDDVAQIAYLEAAKTGDDNWRYRPKIEKSGLLDILKHQQQLERNLALLAGLTNVNGEDNEIKNEALLACKRSLEMFRRFVVSGLGSDPLKMLPTQSSGRVAEKLFAVPELTEMVLMELSPARLLCTASVCKAFEAAVVSSTKLQDKLGLRALEHSIWKSPFNWRGTNGSYGMNVAELGEIGESLAPLRQSLKCRTMDTEKARSRAVKDHVATIQAVFQSHETPDYADGGRGYHPDDRPLPSIGDRGRAIMICQPPVKEMFVLASCCRTRFGTRFEPLAPTIRNFKGLSVGDLLDATIKASKQHEMCPYAAKRHHRPNGTVDCRISFEGTVQLQANDPRIPSKMRPEGAGTRGDGRDYSDCDEPTPYSEDESVDTDAVHDARIRSYFWTPKRDVLDDYVDYKREACANGEEIPTLAEFQAWQAEGSQRADEEDHEDRDRPQEVY</sequence>